<gene>
    <name evidence="1" type="ORF">EVAR_29203_1</name>
</gene>
<sequence length="79" mass="8853">MRKSGIDERQIPECFIKYGSLFLQACESTKHQRCGARAPARVGRAAAGPATHSNALGRRHTLVNSEIYYLFDTLDLCRQ</sequence>
<reference evidence="1 2" key="1">
    <citation type="journal article" date="2019" name="Commun. Biol.">
        <title>The bagworm genome reveals a unique fibroin gene that provides high tensile strength.</title>
        <authorList>
            <person name="Kono N."/>
            <person name="Nakamura H."/>
            <person name="Ohtoshi R."/>
            <person name="Tomita M."/>
            <person name="Numata K."/>
            <person name="Arakawa K."/>
        </authorList>
    </citation>
    <scope>NUCLEOTIDE SEQUENCE [LARGE SCALE GENOMIC DNA]</scope>
</reference>
<evidence type="ECO:0000313" key="2">
    <source>
        <dbReference type="Proteomes" id="UP000299102"/>
    </source>
</evidence>
<dbReference type="Proteomes" id="UP000299102">
    <property type="component" value="Unassembled WGS sequence"/>
</dbReference>
<name>A0A4C1VI49_EUMVA</name>
<accession>A0A4C1VI49</accession>
<evidence type="ECO:0000313" key="1">
    <source>
        <dbReference type="EMBL" id="GBP38260.1"/>
    </source>
</evidence>
<protein>
    <submittedName>
        <fullName evidence="1">Uncharacterized protein</fullName>
    </submittedName>
</protein>
<organism evidence="1 2">
    <name type="scientific">Eumeta variegata</name>
    <name type="common">Bagworm moth</name>
    <name type="synonym">Eumeta japonica</name>
    <dbReference type="NCBI Taxonomy" id="151549"/>
    <lineage>
        <taxon>Eukaryota</taxon>
        <taxon>Metazoa</taxon>
        <taxon>Ecdysozoa</taxon>
        <taxon>Arthropoda</taxon>
        <taxon>Hexapoda</taxon>
        <taxon>Insecta</taxon>
        <taxon>Pterygota</taxon>
        <taxon>Neoptera</taxon>
        <taxon>Endopterygota</taxon>
        <taxon>Lepidoptera</taxon>
        <taxon>Glossata</taxon>
        <taxon>Ditrysia</taxon>
        <taxon>Tineoidea</taxon>
        <taxon>Psychidae</taxon>
        <taxon>Oiketicinae</taxon>
        <taxon>Eumeta</taxon>
    </lineage>
</organism>
<proteinExistence type="predicted"/>
<dbReference type="EMBL" id="BGZK01000346">
    <property type="protein sequence ID" value="GBP38260.1"/>
    <property type="molecule type" value="Genomic_DNA"/>
</dbReference>
<dbReference type="AlphaFoldDB" id="A0A4C1VI49"/>
<keyword evidence="2" id="KW-1185">Reference proteome</keyword>
<comment type="caution">
    <text evidence="1">The sequence shown here is derived from an EMBL/GenBank/DDBJ whole genome shotgun (WGS) entry which is preliminary data.</text>
</comment>